<dbReference type="EMBL" id="JAGTJR010000126">
    <property type="protein sequence ID" value="KAH7007820.1"/>
    <property type="molecule type" value="Genomic_DNA"/>
</dbReference>
<evidence type="ECO:0008006" key="4">
    <source>
        <dbReference type="Google" id="ProtNLM"/>
    </source>
</evidence>
<dbReference type="Gene3D" id="2.60.20.10">
    <property type="entry name" value="Crystallins"/>
    <property type="match status" value="1"/>
</dbReference>
<evidence type="ECO:0000256" key="1">
    <source>
        <dbReference type="SAM" id="SignalP"/>
    </source>
</evidence>
<dbReference type="Proteomes" id="UP000774617">
    <property type="component" value="Unassembled WGS sequence"/>
</dbReference>
<name>A0ABQ8FSB6_9PEZI</name>
<sequence length="117" mass="13054">MLSKITILITALAASTVLAAPATTTLERRQRGYITLCPDSLMRGDCRDLGIQTGECQELPNGIRDRLSSFDTYGYTCQFFTDGSCSGRQDDFTGNHDNLRQTQWNDEKSSIKCTFNN</sequence>
<accession>A0ABQ8FSB6</accession>
<evidence type="ECO:0000313" key="2">
    <source>
        <dbReference type="EMBL" id="KAH7007820.1"/>
    </source>
</evidence>
<protein>
    <recommendedName>
        <fullName evidence="4">Beta/gamma crystallin</fullName>
    </recommendedName>
</protein>
<gene>
    <name evidence="2" type="ORF">B0J12DRAFT_747689</name>
</gene>
<proteinExistence type="predicted"/>
<reference evidence="2 3" key="1">
    <citation type="journal article" date="2021" name="Nat. Commun.">
        <title>Genetic determinants of endophytism in the Arabidopsis root mycobiome.</title>
        <authorList>
            <person name="Mesny F."/>
            <person name="Miyauchi S."/>
            <person name="Thiergart T."/>
            <person name="Pickel B."/>
            <person name="Atanasova L."/>
            <person name="Karlsson M."/>
            <person name="Huettel B."/>
            <person name="Barry K.W."/>
            <person name="Haridas S."/>
            <person name="Chen C."/>
            <person name="Bauer D."/>
            <person name="Andreopoulos W."/>
            <person name="Pangilinan J."/>
            <person name="LaButti K."/>
            <person name="Riley R."/>
            <person name="Lipzen A."/>
            <person name="Clum A."/>
            <person name="Drula E."/>
            <person name="Henrissat B."/>
            <person name="Kohler A."/>
            <person name="Grigoriev I.V."/>
            <person name="Martin F.M."/>
            <person name="Hacquard S."/>
        </authorList>
    </citation>
    <scope>NUCLEOTIDE SEQUENCE [LARGE SCALE GENOMIC DNA]</scope>
    <source>
        <strain evidence="2 3">MPI-SDFR-AT-0080</strain>
    </source>
</reference>
<feature type="signal peptide" evidence="1">
    <location>
        <begin position="1"/>
        <end position="19"/>
    </location>
</feature>
<keyword evidence="3" id="KW-1185">Reference proteome</keyword>
<feature type="chain" id="PRO_5046654113" description="Beta/gamma crystallin" evidence="1">
    <location>
        <begin position="20"/>
        <end position="117"/>
    </location>
</feature>
<keyword evidence="1" id="KW-0732">Signal</keyword>
<comment type="caution">
    <text evidence="2">The sequence shown here is derived from an EMBL/GenBank/DDBJ whole genome shotgun (WGS) entry which is preliminary data.</text>
</comment>
<evidence type="ECO:0000313" key="3">
    <source>
        <dbReference type="Proteomes" id="UP000774617"/>
    </source>
</evidence>
<organism evidence="2 3">
    <name type="scientific">Macrophomina phaseolina</name>
    <dbReference type="NCBI Taxonomy" id="35725"/>
    <lineage>
        <taxon>Eukaryota</taxon>
        <taxon>Fungi</taxon>
        <taxon>Dikarya</taxon>
        <taxon>Ascomycota</taxon>
        <taxon>Pezizomycotina</taxon>
        <taxon>Dothideomycetes</taxon>
        <taxon>Dothideomycetes incertae sedis</taxon>
        <taxon>Botryosphaeriales</taxon>
        <taxon>Botryosphaeriaceae</taxon>
        <taxon>Macrophomina</taxon>
    </lineage>
</organism>